<protein>
    <submittedName>
        <fullName evidence="2">DUF2254 domain-containing protein</fullName>
    </submittedName>
</protein>
<keyword evidence="1" id="KW-1133">Transmembrane helix</keyword>
<keyword evidence="1" id="KW-0472">Membrane</keyword>
<dbReference type="InterPro" id="IPR018723">
    <property type="entry name" value="DUF2254_membrane"/>
</dbReference>
<dbReference type="EMBL" id="RWKW01000042">
    <property type="protein sequence ID" value="RST86064.1"/>
    <property type="molecule type" value="Genomic_DNA"/>
</dbReference>
<name>A0A429YX63_9HYPH</name>
<evidence type="ECO:0000256" key="1">
    <source>
        <dbReference type="SAM" id="Phobius"/>
    </source>
</evidence>
<feature type="transmembrane region" description="Helical" evidence="1">
    <location>
        <begin position="61"/>
        <end position="83"/>
    </location>
</feature>
<dbReference type="OrthoDB" id="2955631at2"/>
<sequence>MTSRWSWLVSLLGRQLWFRAALISLLAVLAPIVAILTGPYIPSGVSQKIGADSVGQILDILASSMLAVTTFSLTTMVSAYSAATTSVTPRATKLMIEDTTSQNVLAAFLGSFLFSLVGIITLAMNLQGENGRLVLFVFTLIVVMIIVVTLVRWIDYVVRLGRVNETTREVEEATEKALVAWIERPNLGGGSLPAEADRQVGHDHPVFIPAVGYVRHIDVAALAEWADARQATVSVAALPGTLVDPTRPVAYLTFAPDDDDVAAICEVFMLGKERSFDQDPRFGFSVLAEIASRALSPAINDPGTAIDVISRAIRLLTVWDKAQVSGTPAYPRLFVPALTTEELLDDVFTPIARDGAGIVEVQIRLQKAFGALARQQGGRCRTAAGRHSRMALGRAEHAMTFDPDRERVRKAAAEVLA</sequence>
<evidence type="ECO:0000313" key="2">
    <source>
        <dbReference type="EMBL" id="RST86064.1"/>
    </source>
</evidence>
<reference evidence="2 3" key="1">
    <citation type="submission" date="2018-12" db="EMBL/GenBank/DDBJ databases">
        <title>Mesorhizobium carbonis sp. nov., isolated from coal mine water.</title>
        <authorList>
            <person name="Xin W."/>
            <person name="Xu Z."/>
            <person name="Xiang F."/>
            <person name="Zhang J."/>
            <person name="Xi L."/>
            <person name="Liu J."/>
        </authorList>
    </citation>
    <scope>NUCLEOTIDE SEQUENCE [LARGE SCALE GENOMIC DNA]</scope>
    <source>
        <strain evidence="2 3">B2.3</strain>
    </source>
</reference>
<feature type="transmembrane region" description="Helical" evidence="1">
    <location>
        <begin position="104"/>
        <end position="127"/>
    </location>
</feature>
<dbReference type="RefSeq" id="WP_126700221.1">
    <property type="nucleotide sequence ID" value="NZ_RWKW01000042.1"/>
</dbReference>
<feature type="transmembrane region" description="Helical" evidence="1">
    <location>
        <begin position="133"/>
        <end position="154"/>
    </location>
</feature>
<dbReference type="Proteomes" id="UP000278398">
    <property type="component" value="Unassembled WGS sequence"/>
</dbReference>
<keyword evidence="1" id="KW-0812">Transmembrane</keyword>
<accession>A0A429YX63</accession>
<organism evidence="2 3">
    <name type="scientific">Aquibium carbonis</name>
    <dbReference type="NCBI Taxonomy" id="2495581"/>
    <lineage>
        <taxon>Bacteria</taxon>
        <taxon>Pseudomonadati</taxon>
        <taxon>Pseudomonadota</taxon>
        <taxon>Alphaproteobacteria</taxon>
        <taxon>Hyphomicrobiales</taxon>
        <taxon>Phyllobacteriaceae</taxon>
        <taxon>Aquibium</taxon>
    </lineage>
</organism>
<feature type="transmembrane region" description="Helical" evidence="1">
    <location>
        <begin position="20"/>
        <end position="41"/>
    </location>
</feature>
<proteinExistence type="predicted"/>
<evidence type="ECO:0000313" key="3">
    <source>
        <dbReference type="Proteomes" id="UP000278398"/>
    </source>
</evidence>
<keyword evidence="3" id="KW-1185">Reference proteome</keyword>
<comment type="caution">
    <text evidence="2">The sequence shown here is derived from an EMBL/GenBank/DDBJ whole genome shotgun (WGS) entry which is preliminary data.</text>
</comment>
<gene>
    <name evidence="2" type="ORF">EJC49_12250</name>
</gene>
<dbReference type="Pfam" id="PF10011">
    <property type="entry name" value="DUF2254"/>
    <property type="match status" value="1"/>
</dbReference>
<dbReference type="AlphaFoldDB" id="A0A429YX63"/>